<comment type="caution">
    <text evidence="3">The sequence shown here is derived from an EMBL/GenBank/DDBJ whole genome shotgun (WGS) entry which is preliminary data.</text>
</comment>
<keyword evidence="2" id="KW-0963">Cytoplasm</keyword>
<name>A0A939GK73_9BACT</name>
<comment type="subcellular location">
    <subcellularLocation>
        <location evidence="2">Cytoplasm</location>
    </subcellularLocation>
</comment>
<evidence type="ECO:0000256" key="1">
    <source>
        <dbReference type="ARBA" id="ARBA00007768"/>
    </source>
</evidence>
<dbReference type="InterPro" id="IPR005627">
    <property type="entry name" value="CutC-like"/>
</dbReference>
<dbReference type="GO" id="GO:0005737">
    <property type="term" value="C:cytoplasm"/>
    <property type="evidence" value="ECO:0007669"/>
    <property type="project" value="UniProtKB-SubCell"/>
</dbReference>
<dbReference type="GO" id="GO:0005507">
    <property type="term" value="F:copper ion binding"/>
    <property type="evidence" value="ECO:0007669"/>
    <property type="project" value="TreeGrafter"/>
</dbReference>
<dbReference type="SUPFAM" id="SSF110395">
    <property type="entry name" value="CutC-like"/>
    <property type="match status" value="1"/>
</dbReference>
<accession>A0A939GK73</accession>
<keyword evidence="4" id="KW-1185">Reference proteome</keyword>
<dbReference type="Proteomes" id="UP000664034">
    <property type="component" value="Unassembled WGS sequence"/>
</dbReference>
<reference evidence="3" key="1">
    <citation type="submission" date="2021-03" db="EMBL/GenBank/DDBJ databases">
        <title>Fibrella sp. HMF5335 genome sequencing and assembly.</title>
        <authorList>
            <person name="Kang H."/>
            <person name="Kim H."/>
            <person name="Bae S."/>
            <person name="Joh K."/>
        </authorList>
    </citation>
    <scope>NUCLEOTIDE SEQUENCE</scope>
    <source>
        <strain evidence="3">HMF5335</strain>
    </source>
</reference>
<protein>
    <recommendedName>
        <fullName evidence="2">PF03932 family protein CutC</fullName>
    </recommendedName>
</protein>
<evidence type="ECO:0000256" key="2">
    <source>
        <dbReference type="HAMAP-Rule" id="MF_00795"/>
    </source>
</evidence>
<dbReference type="InterPro" id="IPR036822">
    <property type="entry name" value="CutC-like_dom_sf"/>
</dbReference>
<dbReference type="AlphaFoldDB" id="A0A939GK73"/>
<evidence type="ECO:0000313" key="3">
    <source>
        <dbReference type="EMBL" id="MBO0938759.1"/>
    </source>
</evidence>
<dbReference type="RefSeq" id="WP_207366284.1">
    <property type="nucleotide sequence ID" value="NZ_JAFMYV010000010.1"/>
</dbReference>
<proteinExistence type="inferred from homology"/>
<gene>
    <name evidence="2" type="primary">cutC</name>
    <name evidence="3" type="ORF">J2I47_19565</name>
</gene>
<dbReference type="FunFam" id="3.20.20.380:FF:000001">
    <property type="entry name" value="Copper homeostasis protein CutC"/>
    <property type="match status" value="1"/>
</dbReference>
<dbReference type="EMBL" id="JAFMYV010000010">
    <property type="protein sequence ID" value="MBO0938759.1"/>
    <property type="molecule type" value="Genomic_DNA"/>
</dbReference>
<evidence type="ECO:0000313" key="4">
    <source>
        <dbReference type="Proteomes" id="UP000664034"/>
    </source>
</evidence>
<dbReference type="PANTHER" id="PTHR12598:SF0">
    <property type="entry name" value="COPPER HOMEOSTASIS PROTEIN CUTC HOMOLOG"/>
    <property type="match status" value="1"/>
</dbReference>
<dbReference type="Pfam" id="PF03932">
    <property type="entry name" value="CutC"/>
    <property type="match status" value="1"/>
</dbReference>
<sequence length="242" mass="25514">MHLEICAYSVADCLAAQRAGAHRIELCSGRAEGGITPSIGLIRQARAATTLPIRVMVRPRGGDFVYDEAELAVMEADIAAARDAGADGLVFGVLLPDGRVDAHATRRLIQLASPLPVTFHRAFDLTRDPHEALDVLLSLGIQSVLTSGQQAQAEAGITLLEALVKQSAGRIEIMAGSGVKPENARLLANTGVSHLHMSGSSTEISPMIFRRNGVPMATTSPGEYDRISTSEAAVRAVVSLIS</sequence>
<comment type="similarity">
    <text evidence="1 2">Belongs to the CutC family.</text>
</comment>
<organism evidence="3 4">
    <name type="scientific">Fibrella rubiginis</name>
    <dbReference type="NCBI Taxonomy" id="2817060"/>
    <lineage>
        <taxon>Bacteria</taxon>
        <taxon>Pseudomonadati</taxon>
        <taxon>Bacteroidota</taxon>
        <taxon>Cytophagia</taxon>
        <taxon>Cytophagales</taxon>
        <taxon>Spirosomataceae</taxon>
        <taxon>Fibrella</taxon>
    </lineage>
</organism>
<dbReference type="PANTHER" id="PTHR12598">
    <property type="entry name" value="COPPER HOMEOSTASIS PROTEIN CUTC"/>
    <property type="match status" value="1"/>
</dbReference>
<comment type="caution">
    <text evidence="2">Once thought to be involved in copper homeostasis, experiments in E.coli have shown this is not the case.</text>
</comment>
<dbReference type="Gene3D" id="3.20.20.380">
    <property type="entry name" value="Copper homeostasis (CutC) domain"/>
    <property type="match status" value="1"/>
</dbReference>
<dbReference type="HAMAP" id="MF_00795">
    <property type="entry name" value="CutC"/>
    <property type="match status" value="1"/>
</dbReference>